<dbReference type="Proteomes" id="UP000075902">
    <property type="component" value="Unassembled WGS sequence"/>
</dbReference>
<dbReference type="GO" id="GO:0003677">
    <property type="term" value="F:DNA binding"/>
    <property type="evidence" value="ECO:0007669"/>
    <property type="project" value="UniProtKB-KW"/>
</dbReference>
<sequence length="987" mass="105356">MCEKEPTVSDKPRHQPDAANGSDEPSHTVAQSGELTTSKTSKKKGYISVASLFAPVKTARKEQAPQQTPKQEPPVEESNDEVAAAVPVVVSETTESTSNDQQQLPTNVAEASASVLEDVAENKTEQSVSSPPPAVATAHDDTVEVNGLSNLPEATKVQPVVLPVEEPKESGREGSVASGDSGESSASSSSSTEEVVGVAIEVTKQSTAGPEGVGTLKESSPASDSGIESVNESSTPAASSSVPKRPRGRPKSTVSFAGASAKEDKPSQQLDQAKQQQQQQQPLVKEEKELKPRPARRKSIHNASLASEKEDGAEEEESAVVAAPGRAAGKRAVRTARKPSVKAKEAAESAEVEQQAAAEAVAVAVATSAGGEAGTKCSKCELCFKTELWYRKHLINIHGIEPEEVTRLLLAESSSESKGSSPAVPEAAAAPEPAILTNGGDETTKEVSTVGEAVETAAAVADESLQNGHSDEVAQATNLPPVAAVPSKLAQTSPTTGRKRKSTPYHEEEEPSIPTSTDALAGSNNSEPLPVKESVLPPAAKVKVEHRAQKATTEETESPSTELAPAQQLAKRRKSSITPIATEATKQEKPDPDDLDKLTPFESAKVTVLESEMTGETHYTCTICGGQFTGKATIKEHLGTVHAAIKRRSCEYCGRTFLQTGDLTRHVRIHTGQRPFKCPVVECSFAFISSGDLHKHVRRHNQQPMPKPHVCDQCGKDFERSYDLKRHKTMHAKSEPDFKGITCGVCGKVFARRDQFRAHTYRHIGYRPYQCEICGKSFTDPSNYSKHARLHEMDGVEVVCNFCNRPFKNKSAISKHIFHCQQKMAGASPNNKGEKRDGASKKGGSKEGGGKKSRRVGVAIGYGKDGGGGASGGGMTVKPKQEKAADESEQPSPVAMETAHGGAMNGGRTKQAKKKRKRRRMRTPSSTEEEDDVEGEEEEEEMEDEDDDSGDDFRPDTSELASLGVTVKRERRSRKSGGVVVGAATEA</sequence>
<feature type="region of interest" description="Disordered" evidence="11">
    <location>
        <begin position="478"/>
        <end position="599"/>
    </location>
</feature>
<evidence type="ECO:0000259" key="12">
    <source>
        <dbReference type="PROSITE" id="PS50157"/>
    </source>
</evidence>
<evidence type="ECO:0000256" key="4">
    <source>
        <dbReference type="ARBA" id="ARBA00022771"/>
    </source>
</evidence>
<dbReference type="PROSITE" id="PS00028">
    <property type="entry name" value="ZINC_FINGER_C2H2_1"/>
    <property type="match status" value="7"/>
</dbReference>
<evidence type="ECO:0000313" key="13">
    <source>
        <dbReference type="EnsemblMetazoa" id="AMEC008841-PA"/>
    </source>
</evidence>
<dbReference type="PANTHER" id="PTHR16515">
    <property type="entry name" value="PR DOMAIN ZINC FINGER PROTEIN"/>
    <property type="match status" value="1"/>
</dbReference>
<feature type="compositionally biased region" description="Low complexity" evidence="11">
    <location>
        <begin position="81"/>
        <end position="98"/>
    </location>
</feature>
<dbReference type="Pfam" id="PF00096">
    <property type="entry name" value="zf-C2H2"/>
    <property type="match status" value="5"/>
</dbReference>
<reference evidence="13" key="2">
    <citation type="submission" date="2020-05" db="UniProtKB">
        <authorList>
            <consortium name="EnsemblMetazoa"/>
        </authorList>
    </citation>
    <scope>IDENTIFICATION</scope>
    <source>
        <strain evidence="13">CM1001059</strain>
    </source>
</reference>
<feature type="domain" description="C2H2-type" evidence="12">
    <location>
        <begin position="648"/>
        <end position="675"/>
    </location>
</feature>
<dbReference type="VEuPathDB" id="VectorBase:AMEC008841"/>
<evidence type="ECO:0000256" key="1">
    <source>
        <dbReference type="ARBA" id="ARBA00004123"/>
    </source>
</evidence>
<dbReference type="GO" id="GO:0008270">
    <property type="term" value="F:zinc ion binding"/>
    <property type="evidence" value="ECO:0007669"/>
    <property type="project" value="UniProtKB-KW"/>
</dbReference>
<feature type="compositionally biased region" description="Acidic residues" evidence="11">
    <location>
        <begin position="927"/>
        <end position="950"/>
    </location>
</feature>
<feature type="compositionally biased region" description="Low complexity" evidence="11">
    <location>
        <begin position="412"/>
        <end position="434"/>
    </location>
</feature>
<evidence type="ECO:0000256" key="3">
    <source>
        <dbReference type="ARBA" id="ARBA00022737"/>
    </source>
</evidence>
<dbReference type="PROSITE" id="PS50157">
    <property type="entry name" value="ZINC_FINGER_C2H2_2"/>
    <property type="match status" value="6"/>
</dbReference>
<evidence type="ECO:0000256" key="11">
    <source>
        <dbReference type="SAM" id="MobiDB-lite"/>
    </source>
</evidence>
<feature type="compositionally biased region" description="Low complexity" evidence="11">
    <location>
        <begin position="267"/>
        <end position="283"/>
    </location>
</feature>
<feature type="compositionally biased region" description="Polar residues" evidence="11">
    <location>
        <begin position="28"/>
        <end position="39"/>
    </location>
</feature>
<feature type="region of interest" description="Disordered" evidence="11">
    <location>
        <begin position="412"/>
        <end position="448"/>
    </location>
</feature>
<evidence type="ECO:0000256" key="9">
    <source>
        <dbReference type="ARBA" id="ARBA00023242"/>
    </source>
</evidence>
<evidence type="ECO:0000256" key="10">
    <source>
        <dbReference type="PROSITE-ProRule" id="PRU00042"/>
    </source>
</evidence>
<feature type="compositionally biased region" description="Polar residues" evidence="11">
    <location>
        <begin position="217"/>
        <end position="242"/>
    </location>
</feature>
<feature type="compositionally biased region" description="Low complexity" evidence="11">
    <location>
        <begin position="173"/>
        <end position="199"/>
    </location>
</feature>
<protein>
    <recommendedName>
        <fullName evidence="12">C2H2-type domain-containing protein</fullName>
    </recommendedName>
</protein>
<keyword evidence="4 10" id="KW-0863">Zinc-finger</keyword>
<dbReference type="SUPFAM" id="SSF57667">
    <property type="entry name" value="beta-beta-alpha zinc fingers"/>
    <property type="match status" value="3"/>
</dbReference>
<keyword evidence="3" id="KW-0677">Repeat</keyword>
<comment type="subcellular location">
    <subcellularLocation>
        <location evidence="1">Nucleus</location>
    </subcellularLocation>
</comment>
<dbReference type="InterPro" id="IPR036236">
    <property type="entry name" value="Znf_C2H2_sf"/>
</dbReference>
<dbReference type="EnsemblMetazoa" id="AMEC008841-RA">
    <property type="protein sequence ID" value="AMEC008841-PA"/>
    <property type="gene ID" value="AMEC008841"/>
</dbReference>
<keyword evidence="7" id="KW-0238">DNA-binding</keyword>
<evidence type="ECO:0000256" key="6">
    <source>
        <dbReference type="ARBA" id="ARBA00023015"/>
    </source>
</evidence>
<feature type="region of interest" description="Disordered" evidence="11">
    <location>
        <begin position="825"/>
        <end position="987"/>
    </location>
</feature>
<evidence type="ECO:0000256" key="5">
    <source>
        <dbReference type="ARBA" id="ARBA00022833"/>
    </source>
</evidence>
<feature type="domain" description="C2H2-type" evidence="12">
    <location>
        <begin position="676"/>
        <end position="705"/>
    </location>
</feature>
<feature type="compositionally biased region" description="Gly residues" evidence="11">
    <location>
        <begin position="863"/>
        <end position="875"/>
    </location>
</feature>
<dbReference type="PANTHER" id="PTHR16515:SF2">
    <property type="entry name" value="PR DOMAIN ZINC FINGER PROTEIN 4"/>
    <property type="match status" value="1"/>
</dbReference>
<keyword evidence="6" id="KW-0805">Transcription regulation</keyword>
<evidence type="ECO:0000256" key="2">
    <source>
        <dbReference type="ARBA" id="ARBA00022723"/>
    </source>
</evidence>
<feature type="compositionally biased region" description="Polar residues" evidence="11">
    <location>
        <begin position="513"/>
        <end position="527"/>
    </location>
</feature>
<evidence type="ECO:0000313" key="14">
    <source>
        <dbReference type="Proteomes" id="UP000075902"/>
    </source>
</evidence>
<feature type="domain" description="C2H2-type" evidence="12">
    <location>
        <begin position="619"/>
        <end position="647"/>
    </location>
</feature>
<dbReference type="GO" id="GO:0010468">
    <property type="term" value="P:regulation of gene expression"/>
    <property type="evidence" value="ECO:0007669"/>
    <property type="project" value="TreeGrafter"/>
</dbReference>
<keyword evidence="9" id="KW-0539">Nucleus</keyword>
<feature type="compositionally biased region" description="Basic and acidic residues" evidence="11">
    <location>
        <begin position="832"/>
        <end position="850"/>
    </location>
</feature>
<dbReference type="InterPro" id="IPR013087">
    <property type="entry name" value="Znf_C2H2_type"/>
</dbReference>
<dbReference type="FunFam" id="3.30.160.60:FF:000325">
    <property type="entry name" value="ZFP90 zinc finger protein"/>
    <property type="match status" value="1"/>
</dbReference>
<dbReference type="SMART" id="SM00355">
    <property type="entry name" value="ZnF_C2H2"/>
    <property type="match status" value="8"/>
</dbReference>
<dbReference type="InterPro" id="IPR050331">
    <property type="entry name" value="Zinc_finger"/>
</dbReference>
<evidence type="ECO:0000256" key="7">
    <source>
        <dbReference type="ARBA" id="ARBA00023125"/>
    </source>
</evidence>
<dbReference type="AlphaFoldDB" id="A0A182TV44"/>
<name>A0A182TV44_9DIPT</name>
<reference evidence="14" key="1">
    <citation type="submission" date="2014-01" db="EMBL/GenBank/DDBJ databases">
        <title>The Genome Sequence of Anopheles melas CM1001059_A (V2).</title>
        <authorList>
            <consortium name="The Broad Institute Genomics Platform"/>
            <person name="Neafsey D.E."/>
            <person name="Besansky N."/>
            <person name="Howell P."/>
            <person name="Walton C."/>
            <person name="Young S.K."/>
            <person name="Zeng Q."/>
            <person name="Gargeya S."/>
            <person name="Fitzgerald M."/>
            <person name="Haas B."/>
            <person name="Abouelleil A."/>
            <person name="Allen A.W."/>
            <person name="Alvarado L."/>
            <person name="Arachchi H.M."/>
            <person name="Berlin A.M."/>
            <person name="Chapman S.B."/>
            <person name="Gainer-Dewar J."/>
            <person name="Goldberg J."/>
            <person name="Griggs A."/>
            <person name="Gujja S."/>
            <person name="Hansen M."/>
            <person name="Howarth C."/>
            <person name="Imamovic A."/>
            <person name="Ireland A."/>
            <person name="Larimer J."/>
            <person name="McCowan C."/>
            <person name="Murphy C."/>
            <person name="Pearson M."/>
            <person name="Poon T.W."/>
            <person name="Priest M."/>
            <person name="Roberts A."/>
            <person name="Saif S."/>
            <person name="Shea T."/>
            <person name="Sisk P."/>
            <person name="Sykes S."/>
            <person name="Wortman J."/>
            <person name="Nusbaum C."/>
            <person name="Birren B."/>
        </authorList>
    </citation>
    <scope>NUCLEOTIDE SEQUENCE [LARGE SCALE GENOMIC DNA]</scope>
    <source>
        <strain evidence="14">CM1001059</strain>
    </source>
</reference>
<dbReference type="STRING" id="34690.A0A182TV44"/>
<feature type="domain" description="C2H2-type" evidence="12">
    <location>
        <begin position="741"/>
        <end position="768"/>
    </location>
</feature>
<accession>A0A182TV44</accession>
<dbReference type="FunFam" id="3.30.160.60:FF:000446">
    <property type="entry name" value="Zinc finger protein"/>
    <property type="match status" value="2"/>
</dbReference>
<keyword evidence="8" id="KW-0804">Transcription</keyword>
<feature type="region of interest" description="Disordered" evidence="11">
    <location>
        <begin position="1"/>
        <end position="347"/>
    </location>
</feature>
<dbReference type="Gene3D" id="3.30.160.60">
    <property type="entry name" value="Classic Zinc Finger"/>
    <property type="match status" value="5"/>
</dbReference>
<keyword evidence="5" id="KW-0862">Zinc</keyword>
<keyword evidence="2" id="KW-0479">Metal-binding</keyword>
<organism evidence="13 14">
    <name type="scientific">Anopheles melas</name>
    <dbReference type="NCBI Taxonomy" id="34690"/>
    <lineage>
        <taxon>Eukaryota</taxon>
        <taxon>Metazoa</taxon>
        <taxon>Ecdysozoa</taxon>
        <taxon>Arthropoda</taxon>
        <taxon>Hexapoda</taxon>
        <taxon>Insecta</taxon>
        <taxon>Pterygota</taxon>
        <taxon>Neoptera</taxon>
        <taxon>Endopterygota</taxon>
        <taxon>Diptera</taxon>
        <taxon>Nematocera</taxon>
        <taxon>Culicoidea</taxon>
        <taxon>Culicidae</taxon>
        <taxon>Anophelinae</taxon>
        <taxon>Anopheles</taxon>
    </lineage>
</organism>
<feature type="compositionally biased region" description="Basic residues" evidence="11">
    <location>
        <begin position="910"/>
        <end position="922"/>
    </location>
</feature>
<proteinExistence type="predicted"/>
<dbReference type="GO" id="GO:0005634">
    <property type="term" value="C:nucleus"/>
    <property type="evidence" value="ECO:0007669"/>
    <property type="project" value="UniProtKB-SubCell"/>
</dbReference>
<keyword evidence="14" id="KW-1185">Reference proteome</keyword>
<feature type="domain" description="C2H2-type" evidence="12">
    <location>
        <begin position="769"/>
        <end position="791"/>
    </location>
</feature>
<feature type="compositionally biased region" description="Basic and acidic residues" evidence="11">
    <location>
        <begin position="1"/>
        <end position="16"/>
    </location>
</feature>
<feature type="compositionally biased region" description="Basic residues" evidence="11">
    <location>
        <begin position="328"/>
        <end position="341"/>
    </location>
</feature>
<evidence type="ECO:0000256" key="8">
    <source>
        <dbReference type="ARBA" id="ARBA00023163"/>
    </source>
</evidence>
<feature type="compositionally biased region" description="Basic and acidic residues" evidence="11">
    <location>
        <begin position="585"/>
        <end position="599"/>
    </location>
</feature>
<feature type="domain" description="C2H2-type" evidence="12">
    <location>
        <begin position="709"/>
        <end position="736"/>
    </location>
</feature>